<dbReference type="Proteomes" id="UP000283680">
    <property type="component" value="Unassembled WGS sequence"/>
</dbReference>
<dbReference type="CDD" id="cd16031">
    <property type="entry name" value="G6S_like"/>
    <property type="match status" value="1"/>
</dbReference>
<keyword evidence="2" id="KW-0378">Hydrolase</keyword>
<protein>
    <submittedName>
        <fullName evidence="5">DUF4976 domain-containing protein</fullName>
    </submittedName>
</protein>
<dbReference type="RefSeq" id="WP_117600493.1">
    <property type="nucleotide sequence ID" value="NZ_JADMZI010000020.1"/>
</dbReference>
<dbReference type="InterPro" id="IPR032506">
    <property type="entry name" value="SGSH_C"/>
</dbReference>
<evidence type="ECO:0000313" key="5">
    <source>
        <dbReference type="EMBL" id="RGQ54789.1"/>
    </source>
</evidence>
<feature type="domain" description="N-sulphoglucosamine sulphohydrolase C-terminal" evidence="3">
    <location>
        <begin position="364"/>
        <end position="523"/>
    </location>
</feature>
<evidence type="ECO:0000313" key="4">
    <source>
        <dbReference type="EMBL" id="RGN94113.1"/>
    </source>
</evidence>
<evidence type="ECO:0000259" key="3">
    <source>
        <dbReference type="Pfam" id="PF16347"/>
    </source>
</evidence>
<dbReference type="InterPro" id="IPR017850">
    <property type="entry name" value="Alkaline_phosphatase_core_sf"/>
</dbReference>
<dbReference type="InterPro" id="IPR024607">
    <property type="entry name" value="Sulfatase_CS"/>
</dbReference>
<evidence type="ECO:0000256" key="1">
    <source>
        <dbReference type="ARBA" id="ARBA00008779"/>
    </source>
</evidence>
<dbReference type="PANTHER" id="PTHR43108">
    <property type="entry name" value="N-ACETYLGLUCOSAMINE-6-SULFATASE FAMILY MEMBER"/>
    <property type="match status" value="1"/>
</dbReference>
<comment type="similarity">
    <text evidence="1">Belongs to the sulfatase family.</text>
</comment>
<name>A0A396F150_BACUN</name>
<evidence type="ECO:0000313" key="7">
    <source>
        <dbReference type="Proteomes" id="UP000283680"/>
    </source>
</evidence>
<evidence type="ECO:0000256" key="2">
    <source>
        <dbReference type="ARBA" id="ARBA00022801"/>
    </source>
</evidence>
<dbReference type="PROSITE" id="PS00523">
    <property type="entry name" value="SULFATASE_1"/>
    <property type="match status" value="1"/>
</dbReference>
<dbReference type="Proteomes" id="UP000260759">
    <property type="component" value="Unassembled WGS sequence"/>
</dbReference>
<dbReference type="PANTHER" id="PTHR43108:SF6">
    <property type="entry name" value="N-SULPHOGLUCOSAMINE SULPHOHYDROLASE"/>
    <property type="match status" value="1"/>
</dbReference>
<accession>A0A396F150</accession>
<dbReference type="EMBL" id="QSVA01000008">
    <property type="protein sequence ID" value="RGN94113.1"/>
    <property type="molecule type" value="Genomic_DNA"/>
</dbReference>
<reference evidence="6 7" key="1">
    <citation type="submission" date="2018-08" db="EMBL/GenBank/DDBJ databases">
        <title>A genome reference for cultivated species of the human gut microbiota.</title>
        <authorList>
            <person name="Zou Y."/>
            <person name="Xue W."/>
            <person name="Luo G."/>
        </authorList>
    </citation>
    <scope>NUCLEOTIDE SEQUENCE [LARGE SCALE GENOMIC DNA]</scope>
    <source>
        <strain evidence="5 7">AF28-11</strain>
        <strain evidence="4 6">OM03-4</strain>
    </source>
</reference>
<evidence type="ECO:0000313" key="6">
    <source>
        <dbReference type="Proteomes" id="UP000260759"/>
    </source>
</evidence>
<dbReference type="AlphaFoldDB" id="A0A396F150"/>
<dbReference type="EMBL" id="QRTH01000001">
    <property type="protein sequence ID" value="RGQ54789.1"/>
    <property type="molecule type" value="Genomic_DNA"/>
</dbReference>
<dbReference type="SUPFAM" id="SSF53649">
    <property type="entry name" value="Alkaline phosphatase-like"/>
    <property type="match status" value="1"/>
</dbReference>
<dbReference type="GO" id="GO:0016787">
    <property type="term" value="F:hydrolase activity"/>
    <property type="evidence" value="ECO:0007669"/>
    <property type="project" value="UniProtKB-KW"/>
</dbReference>
<dbReference type="Gene3D" id="3.40.720.10">
    <property type="entry name" value="Alkaline Phosphatase, subunit A"/>
    <property type="match status" value="1"/>
</dbReference>
<sequence>MKNNLFSTSMVVLPIISAVQPIWAQKVSNKPLNIVCIFTDDHAFQTISAYGHPISKLAPTPNIDRLAGNGMLFTQSFVENSISAPSRATLLTGLYSHQHGQTRLGCCLNPQKQWFTELLQKKGYVTSVFGKWHLNVEPKGFDHYDILFDQGEYYNPKFRRPDTNGEYIKEKGYATTLITDHVIEWLEKNISDEKPFCVLVNHKAPHRNWMPDFPNMHLFEDVDFPEPETLFDDYTTRGPQMKTQELTIDRHMGYAFDFKVRELKNEPTLQYIRDSWLMAMAEMDSEQRATWEAIYDKKNEEFLKNPPVGKDLLRWKYQRYVKEYCRTIRSVDEQVGRLLDYLEEKGVLDNTVIVYTSDQGFLLGEHGLYDKRFMYEESFRTPLIISCPSLVKKHSVCKELVQNIDLAPTFLSLAGVEVPKEMSGRSLLPLFKNGKAENWRNELYYHFYDYPAVGSVRKHDGIRTKRYKLIHWHGEGSGNDEAIDFWELYDLKKDVMEVNNVYDNPKYVKVREALTVQLEKLRKDVGVTE</sequence>
<proteinExistence type="inferred from homology"/>
<dbReference type="Pfam" id="PF16347">
    <property type="entry name" value="SGSH_C"/>
    <property type="match status" value="1"/>
</dbReference>
<comment type="caution">
    <text evidence="5">The sequence shown here is derived from an EMBL/GenBank/DDBJ whole genome shotgun (WGS) entry which is preliminary data.</text>
</comment>
<organism evidence="5 7">
    <name type="scientific">Bacteroides uniformis</name>
    <dbReference type="NCBI Taxonomy" id="820"/>
    <lineage>
        <taxon>Bacteria</taxon>
        <taxon>Pseudomonadati</taxon>
        <taxon>Bacteroidota</taxon>
        <taxon>Bacteroidia</taxon>
        <taxon>Bacteroidales</taxon>
        <taxon>Bacteroidaceae</taxon>
        <taxon>Bacteroides</taxon>
    </lineage>
</organism>
<gene>
    <name evidence="5" type="ORF">DWY92_02090</name>
    <name evidence="4" type="ORF">DXB37_10915</name>
</gene>